<gene>
    <name evidence="1" type="ORF">JP75_20440</name>
</gene>
<dbReference type="STRING" id="46914.JP75_20440"/>
<dbReference type="AlphaFoldDB" id="A0A087LY39"/>
<comment type="caution">
    <text evidence="1">The sequence shown here is derived from an EMBL/GenBank/DDBJ whole genome shotgun (WGS) entry which is preliminary data.</text>
</comment>
<dbReference type="Proteomes" id="UP000028981">
    <property type="component" value="Unassembled WGS sequence"/>
</dbReference>
<proteinExistence type="predicted"/>
<sequence length="72" mass="7939">MQREGEVVHLVAHEIIDLSADLARIGDRSGSMQIHEGRDDEVRIGGPRPIAETDRPSCATSIFPIYILTGLR</sequence>
<name>A0A087LY39_9HYPH</name>
<evidence type="ECO:0000313" key="1">
    <source>
        <dbReference type="EMBL" id="KFL29542.1"/>
    </source>
</evidence>
<dbReference type="EMBL" id="JQGC01000024">
    <property type="protein sequence ID" value="KFL29542.1"/>
    <property type="molecule type" value="Genomic_DNA"/>
</dbReference>
<organism evidence="1 2">
    <name type="scientific">Devosia riboflavina</name>
    <dbReference type="NCBI Taxonomy" id="46914"/>
    <lineage>
        <taxon>Bacteria</taxon>
        <taxon>Pseudomonadati</taxon>
        <taxon>Pseudomonadota</taxon>
        <taxon>Alphaproteobacteria</taxon>
        <taxon>Hyphomicrobiales</taxon>
        <taxon>Devosiaceae</taxon>
        <taxon>Devosia</taxon>
    </lineage>
</organism>
<protein>
    <submittedName>
        <fullName evidence="1">Uncharacterized protein</fullName>
    </submittedName>
</protein>
<reference evidence="1 2" key="1">
    <citation type="submission" date="2014-08" db="EMBL/GenBank/DDBJ databases">
        <authorList>
            <person name="Hassan Y.I."/>
            <person name="Lepp D."/>
            <person name="Zhou T."/>
        </authorList>
    </citation>
    <scope>NUCLEOTIDE SEQUENCE [LARGE SCALE GENOMIC DNA]</scope>
    <source>
        <strain evidence="1 2">IFO13584</strain>
    </source>
</reference>
<accession>A0A087LY39</accession>
<keyword evidence="2" id="KW-1185">Reference proteome</keyword>
<evidence type="ECO:0000313" key="2">
    <source>
        <dbReference type="Proteomes" id="UP000028981"/>
    </source>
</evidence>